<dbReference type="Proteomes" id="UP000006352">
    <property type="component" value="Unassembled WGS sequence"/>
</dbReference>
<dbReference type="InterPro" id="IPR029071">
    <property type="entry name" value="Ubiquitin-like_domsf"/>
</dbReference>
<evidence type="ECO:0000256" key="11">
    <source>
        <dbReference type="ARBA" id="ARBA00023002"/>
    </source>
</evidence>
<keyword evidence="18" id="KW-1185">Reference proteome</keyword>
<evidence type="ECO:0000256" key="9">
    <source>
        <dbReference type="ARBA" id="ARBA00022857"/>
    </source>
</evidence>
<feature type="transmembrane region" description="Helical" evidence="15">
    <location>
        <begin position="241"/>
        <end position="262"/>
    </location>
</feature>
<evidence type="ECO:0000256" key="1">
    <source>
        <dbReference type="ARBA" id="ARBA00004477"/>
    </source>
</evidence>
<evidence type="ECO:0000256" key="4">
    <source>
        <dbReference type="ARBA" id="ARBA00012530"/>
    </source>
</evidence>
<dbReference type="InterPro" id="IPR049127">
    <property type="entry name" value="TECR-like_N"/>
</dbReference>
<evidence type="ECO:0000256" key="8">
    <source>
        <dbReference type="ARBA" id="ARBA00022832"/>
    </source>
</evidence>
<evidence type="ECO:0000256" key="3">
    <source>
        <dbReference type="ARBA" id="ARBA00007742"/>
    </source>
</evidence>
<dbReference type="PROSITE" id="PS50053">
    <property type="entry name" value="UBIQUITIN_2"/>
    <property type="match status" value="1"/>
</dbReference>
<proteinExistence type="inferred from homology"/>
<dbReference type="InParanoid" id="J4IBA4"/>
<dbReference type="EC" id="1.3.1.93" evidence="4"/>
<feature type="transmembrane region" description="Helical" evidence="15">
    <location>
        <begin position="268"/>
        <end position="286"/>
    </location>
</feature>
<dbReference type="Gene3D" id="3.10.20.90">
    <property type="entry name" value="Phosphatidylinositol 3-kinase Catalytic Subunit, Chain A, domain 1"/>
    <property type="match status" value="1"/>
</dbReference>
<keyword evidence="10 15" id="KW-1133">Transmembrane helix</keyword>
<dbReference type="HOGENOM" id="CLU_059260_0_0_1"/>
<dbReference type="PANTHER" id="PTHR10556">
    <property type="entry name" value="3-OXO-5-ALPHA-STEROID 4-DEHYDROGENASE"/>
    <property type="match status" value="1"/>
</dbReference>
<keyword evidence="12" id="KW-0443">Lipid metabolism</keyword>
<dbReference type="SUPFAM" id="SSF54236">
    <property type="entry name" value="Ubiquitin-like"/>
    <property type="match status" value="1"/>
</dbReference>
<dbReference type="GO" id="GO:0005789">
    <property type="term" value="C:endoplasmic reticulum membrane"/>
    <property type="evidence" value="ECO:0007669"/>
    <property type="project" value="UniProtKB-SubCell"/>
</dbReference>
<dbReference type="InterPro" id="IPR039357">
    <property type="entry name" value="SRD5A/TECR"/>
</dbReference>
<keyword evidence="11" id="KW-0560">Oxidoreductase</keyword>
<sequence length="311" mass="35476">MVTVNVSAVGRVSLARGLPVTITLDKNLEDVTVADVKAAVATKFPRFYASRQKLTLKGERKALADEITLKDTGLSDGGELTVKDLGAQLGWRTVYVIEYAGPLIIHPLIYNYPRFWYGALVPKSMLQKMVFGLVLAHFIKRELETIYVHRFSHGTMPFSFVFRNSAHYWVLSGFLLAAAVYSPTYDNYAQYVRGSLRDNPRFLWSCAALWLFAELSNLYAHLTLRSLRPEGTKTRSIPYGYGFALVSCPHYFFEIISWVAIAAMTGSYAAWFFVAVSTYILAMWALKRHKAYRKEFKEYPRERKAIFPFIL</sequence>
<dbReference type="Gene3D" id="1.20.120.1630">
    <property type="match status" value="1"/>
</dbReference>
<feature type="transmembrane region" description="Helical" evidence="15">
    <location>
        <begin position="202"/>
        <end position="220"/>
    </location>
</feature>
<dbReference type="GO" id="GO:0102758">
    <property type="term" value="F:very-long-chain enoyl-CoA reductase activity"/>
    <property type="evidence" value="ECO:0007669"/>
    <property type="project" value="UniProtKB-EC"/>
</dbReference>
<evidence type="ECO:0000256" key="5">
    <source>
        <dbReference type="ARBA" id="ARBA00022516"/>
    </source>
</evidence>
<dbReference type="STRING" id="599839.J4IBA4"/>
<feature type="domain" description="Ubiquitin-like" evidence="16">
    <location>
        <begin position="32"/>
        <end position="82"/>
    </location>
</feature>
<dbReference type="PROSITE" id="PS50244">
    <property type="entry name" value="S5A_REDUCTASE"/>
    <property type="match status" value="1"/>
</dbReference>
<dbReference type="InterPro" id="IPR000626">
    <property type="entry name" value="Ubiquitin-like_dom"/>
</dbReference>
<gene>
    <name evidence="17" type="ORF">FIBRA_06487</name>
</gene>
<evidence type="ECO:0000256" key="13">
    <source>
        <dbReference type="ARBA" id="ARBA00023136"/>
    </source>
</evidence>
<dbReference type="Pfam" id="PF21696">
    <property type="entry name" value="TECR_N"/>
    <property type="match status" value="1"/>
</dbReference>
<feature type="transmembrane region" description="Helical" evidence="15">
    <location>
        <begin position="160"/>
        <end position="182"/>
    </location>
</feature>
<dbReference type="InterPro" id="IPR001104">
    <property type="entry name" value="3-oxo-5_a-steroid_4-DH_C"/>
</dbReference>
<keyword evidence="8" id="KW-0276">Fatty acid metabolism</keyword>
<name>J4IBA4_9APHY</name>
<reference evidence="17 18" key="1">
    <citation type="journal article" date="2012" name="Appl. Environ. Microbiol.">
        <title>Short-read sequencing for genomic analysis of the brown rot fungus Fibroporia radiculosa.</title>
        <authorList>
            <person name="Tang J.D."/>
            <person name="Perkins A.D."/>
            <person name="Sonstegard T.S."/>
            <person name="Schroeder S.G."/>
            <person name="Burgess S.C."/>
            <person name="Diehl S.V."/>
        </authorList>
    </citation>
    <scope>NUCLEOTIDE SEQUENCE [LARGE SCALE GENOMIC DNA]</scope>
    <source>
        <strain evidence="17 18">TFFH 294</strain>
    </source>
</reference>
<keyword evidence="5" id="KW-0444">Lipid biosynthesis</keyword>
<evidence type="ECO:0000256" key="6">
    <source>
        <dbReference type="ARBA" id="ARBA00022692"/>
    </source>
</evidence>
<evidence type="ECO:0000313" key="17">
    <source>
        <dbReference type="EMBL" id="CCM04316.1"/>
    </source>
</evidence>
<keyword evidence="6 15" id="KW-0812">Transmembrane</keyword>
<evidence type="ECO:0000256" key="12">
    <source>
        <dbReference type="ARBA" id="ARBA00023098"/>
    </source>
</evidence>
<evidence type="ECO:0000313" key="18">
    <source>
        <dbReference type="Proteomes" id="UP000006352"/>
    </source>
</evidence>
<dbReference type="EMBL" id="HE797150">
    <property type="protein sequence ID" value="CCM04316.1"/>
    <property type="molecule type" value="Genomic_DNA"/>
</dbReference>
<protein>
    <recommendedName>
        <fullName evidence="4">very-long-chain enoyl-CoA reductase</fullName>
        <ecNumber evidence="4">1.3.1.93</ecNumber>
    </recommendedName>
</protein>
<dbReference type="Pfam" id="PF02544">
    <property type="entry name" value="Steroid_dh"/>
    <property type="match status" value="1"/>
</dbReference>
<evidence type="ECO:0000256" key="2">
    <source>
        <dbReference type="ARBA" id="ARBA00005194"/>
    </source>
</evidence>
<keyword evidence="14" id="KW-0275">Fatty acid biosynthesis</keyword>
<evidence type="ECO:0000256" key="7">
    <source>
        <dbReference type="ARBA" id="ARBA00022824"/>
    </source>
</evidence>
<comment type="subcellular location">
    <subcellularLocation>
        <location evidence="1">Endoplasmic reticulum membrane</location>
        <topology evidence="1">Multi-pass membrane protein</topology>
    </subcellularLocation>
</comment>
<keyword evidence="13 15" id="KW-0472">Membrane</keyword>
<evidence type="ECO:0000256" key="14">
    <source>
        <dbReference type="ARBA" id="ARBA00023160"/>
    </source>
</evidence>
<dbReference type="OrthoDB" id="540503at2759"/>
<dbReference type="GeneID" id="24099227"/>
<dbReference type="RefSeq" id="XP_012183599.1">
    <property type="nucleotide sequence ID" value="XM_012328209.1"/>
</dbReference>
<dbReference type="CDD" id="cd01801">
    <property type="entry name" value="Ubl_TECR_like"/>
    <property type="match status" value="1"/>
</dbReference>
<dbReference type="PANTHER" id="PTHR10556:SF28">
    <property type="entry name" value="VERY-LONG-CHAIN ENOYL-COA REDUCTASE"/>
    <property type="match status" value="1"/>
</dbReference>
<dbReference type="GO" id="GO:0042761">
    <property type="term" value="P:very long-chain fatty acid biosynthetic process"/>
    <property type="evidence" value="ECO:0007669"/>
    <property type="project" value="TreeGrafter"/>
</dbReference>
<comment type="similarity">
    <text evidence="3">Belongs to the steroid 5-alpha reductase family.</text>
</comment>
<evidence type="ECO:0000256" key="10">
    <source>
        <dbReference type="ARBA" id="ARBA00022989"/>
    </source>
</evidence>
<dbReference type="FunCoup" id="J4IBA4">
    <property type="interactions" value="46"/>
</dbReference>
<organism evidence="17 18">
    <name type="scientific">Fibroporia radiculosa</name>
    <dbReference type="NCBI Taxonomy" id="599839"/>
    <lineage>
        <taxon>Eukaryota</taxon>
        <taxon>Fungi</taxon>
        <taxon>Dikarya</taxon>
        <taxon>Basidiomycota</taxon>
        <taxon>Agaricomycotina</taxon>
        <taxon>Agaricomycetes</taxon>
        <taxon>Polyporales</taxon>
        <taxon>Fibroporiaceae</taxon>
        <taxon>Fibroporia</taxon>
    </lineage>
</organism>
<accession>J4IBA4</accession>
<comment type="pathway">
    <text evidence="2">Lipid metabolism; fatty acid biosynthesis.</text>
</comment>
<keyword evidence="7" id="KW-0256">Endoplasmic reticulum</keyword>
<dbReference type="AlphaFoldDB" id="J4IBA4"/>
<keyword evidence="9" id="KW-0521">NADP</keyword>
<evidence type="ECO:0000256" key="15">
    <source>
        <dbReference type="SAM" id="Phobius"/>
    </source>
</evidence>
<evidence type="ECO:0000259" key="16">
    <source>
        <dbReference type="PROSITE" id="PS50053"/>
    </source>
</evidence>